<dbReference type="AlphaFoldDB" id="A0A8H4RSP6"/>
<protein>
    <recommendedName>
        <fullName evidence="2">Heterokaryon incompatibility domain-containing protein</fullName>
    </recommendedName>
</protein>
<keyword evidence="4" id="KW-1185">Reference proteome</keyword>
<name>A0A8H4RSP6_9HELO</name>
<evidence type="ECO:0000259" key="2">
    <source>
        <dbReference type="Pfam" id="PF06985"/>
    </source>
</evidence>
<accession>A0A8H4RSP6</accession>
<dbReference type="PANTHER" id="PTHR33112:SF12">
    <property type="entry name" value="HETEROKARYON INCOMPATIBILITY DOMAIN-CONTAINING PROTEIN"/>
    <property type="match status" value="1"/>
</dbReference>
<organism evidence="3 4">
    <name type="scientific">Cudoniella acicularis</name>
    <dbReference type="NCBI Taxonomy" id="354080"/>
    <lineage>
        <taxon>Eukaryota</taxon>
        <taxon>Fungi</taxon>
        <taxon>Dikarya</taxon>
        <taxon>Ascomycota</taxon>
        <taxon>Pezizomycotina</taxon>
        <taxon>Leotiomycetes</taxon>
        <taxon>Helotiales</taxon>
        <taxon>Tricladiaceae</taxon>
        <taxon>Cudoniella</taxon>
    </lineage>
</organism>
<proteinExistence type="predicted"/>
<comment type="caution">
    <text evidence="3">The sequence shown here is derived from an EMBL/GenBank/DDBJ whole genome shotgun (WGS) entry which is preliminary data.</text>
</comment>
<dbReference type="InterPro" id="IPR010730">
    <property type="entry name" value="HET"/>
</dbReference>
<evidence type="ECO:0000313" key="3">
    <source>
        <dbReference type="EMBL" id="KAF4633787.1"/>
    </source>
</evidence>
<dbReference type="OrthoDB" id="5428863at2759"/>
<feature type="domain" description="Heterokaryon incompatibility" evidence="2">
    <location>
        <begin position="284"/>
        <end position="418"/>
    </location>
</feature>
<gene>
    <name evidence="3" type="ORF">G7Y89_g4332</name>
</gene>
<evidence type="ECO:0000313" key="4">
    <source>
        <dbReference type="Proteomes" id="UP000566819"/>
    </source>
</evidence>
<dbReference type="EMBL" id="JAAMPI010000232">
    <property type="protein sequence ID" value="KAF4633787.1"/>
    <property type="molecule type" value="Genomic_DNA"/>
</dbReference>
<feature type="region of interest" description="Disordered" evidence="1">
    <location>
        <begin position="1"/>
        <end position="23"/>
    </location>
</feature>
<reference evidence="3 4" key="1">
    <citation type="submission" date="2020-03" db="EMBL/GenBank/DDBJ databases">
        <title>Draft Genome Sequence of Cudoniella acicularis.</title>
        <authorList>
            <person name="Buettner E."/>
            <person name="Kellner H."/>
        </authorList>
    </citation>
    <scope>NUCLEOTIDE SEQUENCE [LARGE SCALE GENOMIC DNA]</scope>
    <source>
        <strain evidence="3 4">DSM 108380</strain>
    </source>
</reference>
<dbReference type="PANTHER" id="PTHR33112">
    <property type="entry name" value="DOMAIN PROTEIN, PUTATIVE-RELATED"/>
    <property type="match status" value="1"/>
</dbReference>
<dbReference type="Pfam" id="PF06985">
    <property type="entry name" value="HET"/>
    <property type="match status" value="1"/>
</dbReference>
<dbReference type="Proteomes" id="UP000566819">
    <property type="component" value="Unassembled WGS sequence"/>
</dbReference>
<evidence type="ECO:0000256" key="1">
    <source>
        <dbReference type="SAM" id="MobiDB-lite"/>
    </source>
</evidence>
<sequence length="777" mass="88592">MGTEENQSVGPKASVSSEETSTSPLPWCFRCRTFSHVMKDCHIPKLDFYPDDVEGPTELDNFLLGFQNELDKHPGPLTTCTRCLDLDLPDLFAKPFQKQWNSISQLRDAVDIVVPKLGEAGTIIFLSNCSSCRLLISSMLRAIPGTWSQMQIIRVRTPFITNTPFPDNLPDIITTLDRMEAAPLQKSICLEVEETRPSVPVLGTRMGIHLAQTGSNDRDEGSTPRWIESKPDFKQIKTWIEHCHQQHPNCRELLLFPNTFKESRLIDVFQRKIVPCDIAAKPDYLALSYVWGNVQQKAYSMDTKLPPLPRTIEDSILVVQKLGKRYLWVDSLCISQNDEGHKASQIAIMDLIYQTAWATIVDLSGTSADSGLPLVSSGRSVRQPSHQAGDDIFVSALPPLLTYAKQSPWSRRAWVLQEAMLSRRCLFFTHSQVYFECKELQCSEVLPTPIPGTRKVENLEETPKSTALPIFRIDYSGVKNAEDINKSSKRIKLYDELLKDYKKRRMTYFSDSLKAFSAIIQDLSAGFGIQFVWGLPTEDLPYALGWRQKALSKRDPNYPSWSWSAWEGALTYAAIVQYGYSDEQLAESKLPFFEPYFSARQYKEKLENPMQLICERNLDIEHRNPWMNVTGDVDHLKMTSMPFEDLSNSISTDEIKSNTHLLQVESIILNLIVHMPESPEENEGRFSICYVYIGDEKCKLHVALPGSPLSSRFHGQPQDFLMLSREEALDEVIYQFLLLEWKNGVAYRLDAVTLKIPGEKLRKMKDAKPIRKKLWLG</sequence>